<gene>
    <name evidence="3" type="ORF">GCM10025874_23400</name>
</gene>
<keyword evidence="1" id="KW-0472">Membrane</keyword>
<organism evidence="3 4">
    <name type="scientific">Arenivirga flava</name>
    <dbReference type="NCBI Taxonomy" id="1930060"/>
    <lineage>
        <taxon>Bacteria</taxon>
        <taxon>Bacillati</taxon>
        <taxon>Actinomycetota</taxon>
        <taxon>Actinomycetes</taxon>
        <taxon>Micrococcales</taxon>
        <taxon>Microbacteriaceae</taxon>
        <taxon>Arenivirga</taxon>
    </lineage>
</organism>
<dbReference type="EMBL" id="BSUL01000001">
    <property type="protein sequence ID" value="GMA29087.1"/>
    <property type="molecule type" value="Genomic_DNA"/>
</dbReference>
<proteinExistence type="predicted"/>
<keyword evidence="1" id="KW-0812">Transmembrane</keyword>
<dbReference type="AlphaFoldDB" id="A0AA37XD08"/>
<evidence type="ECO:0008006" key="5">
    <source>
        <dbReference type="Google" id="ProtNLM"/>
    </source>
</evidence>
<comment type="caution">
    <text evidence="3">The sequence shown here is derived from an EMBL/GenBank/DDBJ whole genome shotgun (WGS) entry which is preliminary data.</text>
</comment>
<name>A0AA37XD08_9MICO</name>
<evidence type="ECO:0000256" key="1">
    <source>
        <dbReference type="SAM" id="Phobius"/>
    </source>
</evidence>
<evidence type="ECO:0000313" key="4">
    <source>
        <dbReference type="Proteomes" id="UP001157160"/>
    </source>
</evidence>
<dbReference type="Proteomes" id="UP001157160">
    <property type="component" value="Unassembled WGS sequence"/>
</dbReference>
<sequence>MNGLRGVLATGIAAGLLVLHAPVPASADGSAVSVEPETVAIDVPAPGHSTTWSMSVTNRTHQALPLAVAVTGAEGPVTTGATPVVVTLASTSGDRLIDATPAGELVGSTVPLDALAPGETRELRGEAALPQEADDRYQGAGGRLTFRFVASVESAPANAPALGRTGAEVAAGLALTATLLLGGIASIIIGRRRRTRSE</sequence>
<feature type="transmembrane region" description="Helical" evidence="1">
    <location>
        <begin position="169"/>
        <end position="189"/>
    </location>
</feature>
<evidence type="ECO:0000313" key="3">
    <source>
        <dbReference type="EMBL" id="GMA29087.1"/>
    </source>
</evidence>
<keyword evidence="2" id="KW-0732">Signal</keyword>
<keyword evidence="1" id="KW-1133">Transmembrane helix</keyword>
<feature type="signal peptide" evidence="2">
    <location>
        <begin position="1"/>
        <end position="27"/>
    </location>
</feature>
<dbReference type="RefSeq" id="WP_284232856.1">
    <property type="nucleotide sequence ID" value="NZ_BSUL01000001.1"/>
</dbReference>
<keyword evidence="4" id="KW-1185">Reference proteome</keyword>
<evidence type="ECO:0000256" key="2">
    <source>
        <dbReference type="SAM" id="SignalP"/>
    </source>
</evidence>
<protein>
    <recommendedName>
        <fullName evidence="5">LPXTG cell wall anchor domain-containing protein</fullName>
    </recommendedName>
</protein>
<accession>A0AA37XD08</accession>
<reference evidence="3 4" key="1">
    <citation type="journal article" date="2014" name="Int. J. Syst. Evol. Microbiol.">
        <title>Complete genome sequence of Corynebacterium casei LMG S-19264T (=DSM 44701T), isolated from a smear-ripened cheese.</title>
        <authorList>
            <consortium name="US DOE Joint Genome Institute (JGI-PGF)"/>
            <person name="Walter F."/>
            <person name="Albersmeier A."/>
            <person name="Kalinowski J."/>
            <person name="Ruckert C."/>
        </authorList>
    </citation>
    <scope>NUCLEOTIDE SEQUENCE [LARGE SCALE GENOMIC DNA]</scope>
    <source>
        <strain evidence="3 4">NBRC 112289</strain>
    </source>
</reference>
<feature type="chain" id="PRO_5041413970" description="LPXTG cell wall anchor domain-containing protein" evidence="2">
    <location>
        <begin position="28"/>
        <end position="198"/>
    </location>
</feature>